<feature type="signal peptide" evidence="1">
    <location>
        <begin position="1"/>
        <end position="22"/>
    </location>
</feature>
<sequence>MQICNMKRILYYFLFSPIVLFAQINESDTLNLKAKLALTGFWQGGNVETLIFRAKSDLSFIPWKKWVFKTQNSYIYQEFGRKKADEDILSLNFLYLNPERKVYPLLLGFVSTNFRREIDLRSMFGAGVTFQILNKNDNWLKVALSSEYEQTDFKKSNFNRSEFNGNESINTFRGTIWLNGKYQLFKNKLIINHESYFQPSLERSNNYRWQADIGLELPLVKFLSFKVNYLHTFESVVIVNQKQEDKVLTFGFTLKSY</sequence>
<reference evidence="3" key="1">
    <citation type="journal article" date="2019" name="Int. J. Syst. Evol. Microbiol.">
        <title>The Global Catalogue of Microorganisms (GCM) 10K type strain sequencing project: providing services to taxonomists for standard genome sequencing and annotation.</title>
        <authorList>
            <consortium name="The Broad Institute Genomics Platform"/>
            <consortium name="The Broad Institute Genome Sequencing Center for Infectious Disease"/>
            <person name="Wu L."/>
            <person name="Ma J."/>
        </authorList>
    </citation>
    <scope>NUCLEOTIDE SEQUENCE [LARGE SCALE GENOMIC DNA]</scope>
    <source>
        <strain evidence="3">JCM 18325</strain>
    </source>
</reference>
<evidence type="ECO:0008006" key="4">
    <source>
        <dbReference type="Google" id="ProtNLM"/>
    </source>
</evidence>
<evidence type="ECO:0000313" key="2">
    <source>
        <dbReference type="EMBL" id="GAA4807290.1"/>
    </source>
</evidence>
<feature type="chain" id="PRO_5045157154" description="DUF481 domain-containing protein" evidence="1">
    <location>
        <begin position="23"/>
        <end position="257"/>
    </location>
</feature>
<dbReference type="EMBL" id="BAABJW010000002">
    <property type="protein sequence ID" value="GAA4807290.1"/>
    <property type="molecule type" value="Genomic_DNA"/>
</dbReference>
<evidence type="ECO:0000313" key="3">
    <source>
        <dbReference type="Proteomes" id="UP001501433"/>
    </source>
</evidence>
<dbReference type="Proteomes" id="UP001501433">
    <property type="component" value="Unassembled WGS sequence"/>
</dbReference>
<proteinExistence type="predicted"/>
<dbReference type="Pfam" id="PF04338">
    <property type="entry name" value="DUF481"/>
    <property type="match status" value="1"/>
</dbReference>
<gene>
    <name evidence="2" type="ORF">GCM10023330_12270</name>
</gene>
<dbReference type="InterPro" id="IPR007433">
    <property type="entry name" value="DUF481"/>
</dbReference>
<name>A0ABP9CAJ3_9FLAO</name>
<accession>A0ABP9CAJ3</accession>
<keyword evidence="1" id="KW-0732">Signal</keyword>
<evidence type="ECO:0000256" key="1">
    <source>
        <dbReference type="SAM" id="SignalP"/>
    </source>
</evidence>
<protein>
    <recommendedName>
        <fullName evidence="4">DUF481 domain-containing protein</fullName>
    </recommendedName>
</protein>
<comment type="caution">
    <text evidence="2">The sequence shown here is derived from an EMBL/GenBank/DDBJ whole genome shotgun (WGS) entry which is preliminary data.</text>
</comment>
<keyword evidence="3" id="KW-1185">Reference proteome</keyword>
<organism evidence="2 3">
    <name type="scientific">Litoribaculum gwangyangense</name>
    <dbReference type="NCBI Taxonomy" id="1130722"/>
    <lineage>
        <taxon>Bacteria</taxon>
        <taxon>Pseudomonadati</taxon>
        <taxon>Bacteroidota</taxon>
        <taxon>Flavobacteriia</taxon>
        <taxon>Flavobacteriales</taxon>
        <taxon>Flavobacteriaceae</taxon>
        <taxon>Litoribaculum</taxon>
    </lineage>
</organism>